<gene>
    <name evidence="2" type="ORF">M408DRAFT_31133</name>
</gene>
<name>A0A0C3AHG8_SERVB</name>
<protein>
    <submittedName>
        <fullName evidence="2">Uncharacterized protein</fullName>
    </submittedName>
</protein>
<reference evidence="2 3" key="1">
    <citation type="submission" date="2014-04" db="EMBL/GenBank/DDBJ databases">
        <authorList>
            <consortium name="DOE Joint Genome Institute"/>
            <person name="Kuo A."/>
            <person name="Zuccaro A."/>
            <person name="Kohler A."/>
            <person name="Nagy L.G."/>
            <person name="Floudas D."/>
            <person name="Copeland A."/>
            <person name="Barry K.W."/>
            <person name="Cichocki N."/>
            <person name="Veneault-Fourrey C."/>
            <person name="LaButti K."/>
            <person name="Lindquist E.A."/>
            <person name="Lipzen A."/>
            <person name="Lundell T."/>
            <person name="Morin E."/>
            <person name="Murat C."/>
            <person name="Sun H."/>
            <person name="Tunlid A."/>
            <person name="Henrissat B."/>
            <person name="Grigoriev I.V."/>
            <person name="Hibbett D.S."/>
            <person name="Martin F."/>
            <person name="Nordberg H.P."/>
            <person name="Cantor M.N."/>
            <person name="Hua S.X."/>
        </authorList>
    </citation>
    <scope>NUCLEOTIDE SEQUENCE [LARGE SCALE GENOMIC DNA]</scope>
    <source>
        <strain evidence="2 3">MAFF 305830</strain>
    </source>
</reference>
<dbReference type="OrthoDB" id="3270018at2759"/>
<proteinExistence type="predicted"/>
<evidence type="ECO:0000313" key="2">
    <source>
        <dbReference type="EMBL" id="KIM19539.1"/>
    </source>
</evidence>
<dbReference type="STRING" id="933852.A0A0C3AHG8"/>
<sequence length="211" mass="21907">MLGLGLVPIDERSFTPRAGTSAEGGSASSHYMGKPPLVLKPLHGKSLSSLRTANSEALERLGTGNWDVVQRDATGSSRQTEGSNATLGSDMTDLGAGDGMRWRDVVGDRAPVESPGGMEGAYDHGAFWNERNARAATGPGSPVGPRPMPPSKDGFPDSPGAARGETLPLQGRGYTAGYDGDPRRTQALYGLVPKPTLYVANPGKKATDSSG</sequence>
<evidence type="ECO:0000313" key="3">
    <source>
        <dbReference type="Proteomes" id="UP000054097"/>
    </source>
</evidence>
<dbReference type="EMBL" id="KN824635">
    <property type="protein sequence ID" value="KIM19539.1"/>
    <property type="molecule type" value="Genomic_DNA"/>
</dbReference>
<evidence type="ECO:0000256" key="1">
    <source>
        <dbReference type="SAM" id="MobiDB-lite"/>
    </source>
</evidence>
<feature type="region of interest" description="Disordered" evidence="1">
    <location>
        <begin position="134"/>
        <end position="181"/>
    </location>
</feature>
<feature type="region of interest" description="Disordered" evidence="1">
    <location>
        <begin position="70"/>
        <end position="98"/>
    </location>
</feature>
<accession>A0A0C3AHG8</accession>
<keyword evidence="3" id="KW-1185">Reference proteome</keyword>
<dbReference type="AlphaFoldDB" id="A0A0C3AHG8"/>
<dbReference type="Proteomes" id="UP000054097">
    <property type="component" value="Unassembled WGS sequence"/>
</dbReference>
<feature type="region of interest" description="Disordered" evidence="1">
    <location>
        <begin position="1"/>
        <end position="38"/>
    </location>
</feature>
<dbReference type="HOGENOM" id="CLU_1305525_0_0_1"/>
<feature type="compositionally biased region" description="Low complexity" evidence="1">
    <location>
        <begin position="18"/>
        <end position="29"/>
    </location>
</feature>
<organism evidence="2 3">
    <name type="scientific">Serendipita vermifera MAFF 305830</name>
    <dbReference type="NCBI Taxonomy" id="933852"/>
    <lineage>
        <taxon>Eukaryota</taxon>
        <taxon>Fungi</taxon>
        <taxon>Dikarya</taxon>
        <taxon>Basidiomycota</taxon>
        <taxon>Agaricomycotina</taxon>
        <taxon>Agaricomycetes</taxon>
        <taxon>Sebacinales</taxon>
        <taxon>Serendipitaceae</taxon>
        <taxon>Serendipita</taxon>
    </lineage>
</organism>
<reference evidence="3" key="2">
    <citation type="submission" date="2015-01" db="EMBL/GenBank/DDBJ databases">
        <title>Evolutionary Origins and Diversification of the Mycorrhizal Mutualists.</title>
        <authorList>
            <consortium name="DOE Joint Genome Institute"/>
            <consortium name="Mycorrhizal Genomics Consortium"/>
            <person name="Kohler A."/>
            <person name="Kuo A."/>
            <person name="Nagy L.G."/>
            <person name="Floudas D."/>
            <person name="Copeland A."/>
            <person name="Barry K.W."/>
            <person name="Cichocki N."/>
            <person name="Veneault-Fourrey C."/>
            <person name="LaButti K."/>
            <person name="Lindquist E.A."/>
            <person name="Lipzen A."/>
            <person name="Lundell T."/>
            <person name="Morin E."/>
            <person name="Murat C."/>
            <person name="Riley R."/>
            <person name="Ohm R."/>
            <person name="Sun H."/>
            <person name="Tunlid A."/>
            <person name="Henrissat B."/>
            <person name="Grigoriev I.V."/>
            <person name="Hibbett D.S."/>
            <person name="Martin F."/>
        </authorList>
    </citation>
    <scope>NUCLEOTIDE SEQUENCE [LARGE SCALE GENOMIC DNA]</scope>
    <source>
        <strain evidence="3">MAFF 305830</strain>
    </source>
</reference>
<feature type="compositionally biased region" description="Polar residues" evidence="1">
    <location>
        <begin position="73"/>
        <end position="89"/>
    </location>
</feature>